<dbReference type="PROSITE" id="PS00978">
    <property type="entry name" value="FAD_G3PDH_2"/>
    <property type="match status" value="1"/>
</dbReference>
<dbReference type="Gene3D" id="3.30.9.10">
    <property type="entry name" value="D-Amino Acid Oxidase, subunit A, domain 2"/>
    <property type="match status" value="1"/>
</dbReference>
<comment type="cofactor">
    <cofactor evidence="1">
        <name>FAD</name>
        <dbReference type="ChEBI" id="CHEBI:57692"/>
    </cofactor>
</comment>
<organism evidence="8 9">
    <name type="scientific">Fibrivirga algicola</name>
    <dbReference type="NCBI Taxonomy" id="2950420"/>
    <lineage>
        <taxon>Bacteria</taxon>
        <taxon>Pseudomonadati</taxon>
        <taxon>Bacteroidota</taxon>
        <taxon>Cytophagia</taxon>
        <taxon>Cytophagales</taxon>
        <taxon>Spirosomataceae</taxon>
        <taxon>Fibrivirga</taxon>
    </lineage>
</organism>
<keyword evidence="4" id="KW-0274">FAD</keyword>
<protein>
    <submittedName>
        <fullName evidence="8">FAD-dependent oxidoreductase</fullName>
    </submittedName>
</protein>
<dbReference type="PANTHER" id="PTHR11985">
    <property type="entry name" value="GLYCEROL-3-PHOSPHATE DEHYDROGENASE"/>
    <property type="match status" value="1"/>
</dbReference>
<evidence type="ECO:0000259" key="7">
    <source>
        <dbReference type="Pfam" id="PF16901"/>
    </source>
</evidence>
<accession>A0ABX0QM08</accession>
<dbReference type="InterPro" id="IPR031656">
    <property type="entry name" value="DAO_C"/>
</dbReference>
<evidence type="ECO:0000313" key="8">
    <source>
        <dbReference type="EMBL" id="NID11912.1"/>
    </source>
</evidence>
<keyword evidence="5" id="KW-0560">Oxidoreductase</keyword>
<sequence length="564" mass="60996">MNRSANLSRLQTEAFDICIIGAGASGAGCAVDAASRGLRVALLEADDFGAGTSGTSTKLVHGGVRYLEQAVKTFDPKQLSLVRKALHERRTLLHIAPHLCHPLALLTPVNNLIEGAYYAIGLKIYDLLAGSRRMAPSRWLGKASAVRHFPAFDPDKLHSAVMYYDGQFDDIRLNLSMVQTAAAKGAAVANHILVDKLNTDNAGKITSVSVVDKLTGASFSVQARVFINATGTRADTMRQGANPKQGVRMRASKGAHVVLAGTALPVASGQTEPAALLVPKTKDGRVLFAIPWRGQWLIGTTDTEANPGDVPALLPDEATYLLDHVNQYVKAPIPIDALTGGFAGLRPLLQADPNASSQALVRDHEVEIDPVSGLVSIMGGKWTTYRLMAQETVDACCQLLAAEGSVAPGMLAACQTETLLLQGAEGYNRAYRKHLSDSYPEYPTDVLDHLANTYGTDALNVLRLLREEPDWVTRLANDHPFIQAEVIYAARTEMAQTLSDVLMRRIRLGLIDWKATLEALPVTARLLAVERSWTPEQEEQAMATFRAHIEGLLQKATGTVEFRV</sequence>
<gene>
    <name evidence="8" type="ORF">F7231_17200</name>
</gene>
<dbReference type="Gene3D" id="3.50.50.60">
    <property type="entry name" value="FAD/NAD(P)-binding domain"/>
    <property type="match status" value="1"/>
</dbReference>
<keyword evidence="9" id="KW-1185">Reference proteome</keyword>
<proteinExistence type="inferred from homology"/>
<dbReference type="InterPro" id="IPR038299">
    <property type="entry name" value="DAO_C_sf"/>
</dbReference>
<feature type="domain" description="Alpha-glycerophosphate oxidase C-terminal" evidence="7">
    <location>
        <begin position="414"/>
        <end position="537"/>
    </location>
</feature>
<feature type="domain" description="FAD dependent oxidoreductase" evidence="6">
    <location>
        <begin position="16"/>
        <end position="353"/>
    </location>
</feature>
<dbReference type="InterPro" id="IPR000447">
    <property type="entry name" value="G3P_DH_FAD-dep"/>
</dbReference>
<dbReference type="Pfam" id="PF01266">
    <property type="entry name" value="DAO"/>
    <property type="match status" value="1"/>
</dbReference>
<evidence type="ECO:0000256" key="2">
    <source>
        <dbReference type="ARBA" id="ARBA00007330"/>
    </source>
</evidence>
<comment type="caution">
    <text evidence="8">The sequence shown here is derived from an EMBL/GenBank/DDBJ whole genome shotgun (WGS) entry which is preliminary data.</text>
</comment>
<evidence type="ECO:0000256" key="4">
    <source>
        <dbReference type="ARBA" id="ARBA00022827"/>
    </source>
</evidence>
<dbReference type="InterPro" id="IPR036188">
    <property type="entry name" value="FAD/NAD-bd_sf"/>
</dbReference>
<dbReference type="EMBL" id="WAEL01000006">
    <property type="protein sequence ID" value="NID11912.1"/>
    <property type="molecule type" value="Genomic_DNA"/>
</dbReference>
<reference evidence="9" key="2">
    <citation type="submission" date="2023-07" db="EMBL/GenBank/DDBJ databases">
        <authorList>
            <person name="Jung D.-H."/>
        </authorList>
    </citation>
    <scope>NUCLEOTIDE SEQUENCE [LARGE SCALE GENOMIC DNA]</scope>
    <source>
        <strain evidence="9">JA-25</strain>
    </source>
</reference>
<dbReference type="RefSeq" id="WP_166692836.1">
    <property type="nucleotide sequence ID" value="NZ_WAEL01000006.1"/>
</dbReference>
<evidence type="ECO:0000259" key="6">
    <source>
        <dbReference type="Pfam" id="PF01266"/>
    </source>
</evidence>
<dbReference type="SUPFAM" id="SSF51905">
    <property type="entry name" value="FAD/NAD(P)-binding domain"/>
    <property type="match status" value="1"/>
</dbReference>
<evidence type="ECO:0000313" key="9">
    <source>
        <dbReference type="Proteomes" id="UP000606008"/>
    </source>
</evidence>
<keyword evidence="3" id="KW-0285">Flavoprotein</keyword>
<evidence type="ECO:0000256" key="3">
    <source>
        <dbReference type="ARBA" id="ARBA00022630"/>
    </source>
</evidence>
<dbReference type="PROSITE" id="PS51257">
    <property type="entry name" value="PROKAR_LIPOPROTEIN"/>
    <property type="match status" value="1"/>
</dbReference>
<evidence type="ECO:0000256" key="5">
    <source>
        <dbReference type="ARBA" id="ARBA00023002"/>
    </source>
</evidence>
<reference evidence="9" key="1">
    <citation type="submission" date="2019-09" db="EMBL/GenBank/DDBJ databases">
        <authorList>
            <person name="Jung D.-H."/>
        </authorList>
    </citation>
    <scope>NUCLEOTIDE SEQUENCE [LARGE SCALE GENOMIC DNA]</scope>
    <source>
        <strain evidence="9">JA-25</strain>
    </source>
</reference>
<dbReference type="PRINTS" id="PR01001">
    <property type="entry name" value="FADG3PDH"/>
</dbReference>
<dbReference type="InterPro" id="IPR006076">
    <property type="entry name" value="FAD-dep_OxRdtase"/>
</dbReference>
<evidence type="ECO:0000256" key="1">
    <source>
        <dbReference type="ARBA" id="ARBA00001974"/>
    </source>
</evidence>
<dbReference type="PANTHER" id="PTHR11985:SF15">
    <property type="entry name" value="GLYCEROL-3-PHOSPHATE DEHYDROGENASE, MITOCHONDRIAL"/>
    <property type="match status" value="1"/>
</dbReference>
<dbReference type="Proteomes" id="UP000606008">
    <property type="component" value="Unassembled WGS sequence"/>
</dbReference>
<name>A0ABX0QM08_9BACT</name>
<dbReference type="Pfam" id="PF16901">
    <property type="entry name" value="DAO_C"/>
    <property type="match status" value="1"/>
</dbReference>
<dbReference type="Gene3D" id="1.10.8.870">
    <property type="entry name" value="Alpha-glycerophosphate oxidase, cap domain"/>
    <property type="match status" value="1"/>
</dbReference>
<comment type="similarity">
    <text evidence="2">Belongs to the FAD-dependent glycerol-3-phosphate dehydrogenase family.</text>
</comment>